<dbReference type="GO" id="GO:0045259">
    <property type="term" value="C:proton-transporting ATP synthase complex"/>
    <property type="evidence" value="ECO:0007669"/>
    <property type="project" value="InterPro"/>
</dbReference>
<dbReference type="InterPro" id="IPR006721">
    <property type="entry name" value="ATP_synth_F1_esu_mt"/>
</dbReference>
<gene>
    <name evidence="2" type="ORF">TTRE_0000134001</name>
</gene>
<dbReference type="PANTHER" id="PTHR12448:SF0">
    <property type="entry name" value="ATP SYNTHASE SUBUNIT EPSILON, MITOCHONDRIAL"/>
    <property type="match status" value="1"/>
</dbReference>
<dbReference type="Gene3D" id="1.10.1620.20">
    <property type="entry name" value="ATP synthase, F1 complex, epsilon subunit superfamily, mitochondrial"/>
    <property type="match status" value="1"/>
</dbReference>
<accession>A0A077YY86</accession>
<dbReference type="AlphaFoldDB" id="A0A077YY86"/>
<dbReference type="GO" id="GO:0046933">
    <property type="term" value="F:proton-transporting ATP synthase activity, rotational mechanism"/>
    <property type="evidence" value="ECO:0007669"/>
    <property type="project" value="InterPro"/>
</dbReference>
<dbReference type="GO" id="GO:0005743">
    <property type="term" value="C:mitochondrial inner membrane"/>
    <property type="evidence" value="ECO:0007669"/>
    <property type="project" value="InterPro"/>
</dbReference>
<dbReference type="STRING" id="36087.A0A077YY86"/>
<evidence type="ECO:0000313" key="3">
    <source>
        <dbReference type="Proteomes" id="UP000030665"/>
    </source>
</evidence>
<dbReference type="Proteomes" id="UP000030665">
    <property type="component" value="Unassembled WGS sequence"/>
</dbReference>
<organism evidence="2 3">
    <name type="scientific">Trichuris trichiura</name>
    <name type="common">Whipworm</name>
    <name type="synonym">Trichocephalus trichiurus</name>
    <dbReference type="NCBI Taxonomy" id="36087"/>
    <lineage>
        <taxon>Eukaryota</taxon>
        <taxon>Metazoa</taxon>
        <taxon>Ecdysozoa</taxon>
        <taxon>Nematoda</taxon>
        <taxon>Enoplea</taxon>
        <taxon>Dorylaimia</taxon>
        <taxon>Trichinellida</taxon>
        <taxon>Trichuridae</taxon>
        <taxon>Trichuris</taxon>
    </lineage>
</organism>
<name>A0A077YY86_TRITR</name>
<dbReference type="PANTHER" id="PTHR12448">
    <property type="entry name" value="ATP SYNTHASE EPSILON CHAIN, MITOCHONDRIAL"/>
    <property type="match status" value="1"/>
</dbReference>
<protein>
    <submittedName>
        <fullName evidence="2">ATP-synt Eps domain containing protein</fullName>
    </submittedName>
</protein>
<dbReference type="OrthoDB" id="269124at2759"/>
<proteinExistence type="inferred from homology"/>
<reference evidence="2" key="1">
    <citation type="submission" date="2014-01" db="EMBL/GenBank/DDBJ databases">
        <authorList>
            <person name="Aslett M."/>
        </authorList>
    </citation>
    <scope>NUCLEOTIDE SEQUENCE</scope>
</reference>
<keyword evidence="3" id="KW-1185">Reference proteome</keyword>
<dbReference type="EMBL" id="HG805840">
    <property type="protein sequence ID" value="CDW53077.1"/>
    <property type="molecule type" value="Genomic_DNA"/>
</dbReference>
<dbReference type="GO" id="GO:0042776">
    <property type="term" value="P:proton motive force-driven mitochondrial ATP synthesis"/>
    <property type="evidence" value="ECO:0007669"/>
    <property type="project" value="TreeGrafter"/>
</dbReference>
<reference evidence="2" key="2">
    <citation type="submission" date="2014-03" db="EMBL/GenBank/DDBJ databases">
        <title>The whipworm genome and dual-species transcriptomics of an intimate host-pathogen interaction.</title>
        <authorList>
            <person name="Foth B.J."/>
            <person name="Tsai I.J."/>
            <person name="Reid A.J."/>
            <person name="Bancroft A.J."/>
            <person name="Nichol S."/>
            <person name="Tracey A."/>
            <person name="Holroyd N."/>
            <person name="Cotton J.A."/>
            <person name="Stanley E.J."/>
            <person name="Zarowiecki M."/>
            <person name="Liu J.Z."/>
            <person name="Huckvale T."/>
            <person name="Cooper P.J."/>
            <person name="Grencis R.K."/>
            <person name="Berriman M."/>
        </authorList>
    </citation>
    <scope>NUCLEOTIDE SEQUENCE [LARGE SCALE GENOMIC DNA]</scope>
</reference>
<sequence>MTLFYWRMAGVNYIRYSEIAGKIVRSCLKEPLRSEALKREGTTVKFARWKDGKQVAKAE</sequence>
<dbReference type="InterPro" id="IPR036742">
    <property type="entry name" value="ATP_synth_F1_esu_sf_mt"/>
</dbReference>
<dbReference type="CDD" id="cd12153">
    <property type="entry name" value="F1-ATPase_epsilon"/>
    <property type="match status" value="1"/>
</dbReference>
<dbReference type="SUPFAM" id="SSF48690">
    <property type="entry name" value="Epsilon subunit of mitochondrial F1F0-ATP synthase"/>
    <property type="match status" value="1"/>
</dbReference>
<comment type="similarity">
    <text evidence="1">Belongs to the eukaryotic ATPase epsilon family.</text>
</comment>
<evidence type="ECO:0000256" key="1">
    <source>
        <dbReference type="ARBA" id="ARBA00009502"/>
    </source>
</evidence>
<dbReference type="Pfam" id="PF04627">
    <property type="entry name" value="ATP-synt_Eps"/>
    <property type="match status" value="1"/>
</dbReference>
<evidence type="ECO:0000313" key="2">
    <source>
        <dbReference type="EMBL" id="CDW53077.1"/>
    </source>
</evidence>